<organism evidence="1 2">
    <name type="scientific">Xenorhabdus poinarii G6</name>
    <dbReference type="NCBI Taxonomy" id="1354304"/>
    <lineage>
        <taxon>Bacteria</taxon>
        <taxon>Pseudomonadati</taxon>
        <taxon>Pseudomonadota</taxon>
        <taxon>Gammaproteobacteria</taxon>
        <taxon>Enterobacterales</taxon>
        <taxon>Morganellaceae</taxon>
        <taxon>Xenorhabdus</taxon>
    </lineage>
</organism>
<dbReference type="Proteomes" id="UP000032735">
    <property type="component" value="Chromosome"/>
</dbReference>
<dbReference type="Pfam" id="PF14354">
    <property type="entry name" value="Lar_restr_allev"/>
    <property type="match status" value="1"/>
</dbReference>
<dbReference type="AlphaFoldDB" id="A0A068QZ67"/>
<reference evidence="1 2" key="1">
    <citation type="submission" date="2013-07" db="EMBL/GenBank/DDBJ databases">
        <authorList>
            <person name="Genoscope - CEA"/>
        </authorList>
    </citation>
    <scope>NUCLEOTIDE SEQUENCE [LARGE SCALE GENOMIC DNA]</scope>
    <source>
        <strain evidence="1 2">G6</strain>
    </source>
</reference>
<evidence type="ECO:0000313" key="1">
    <source>
        <dbReference type="EMBL" id="CDG19971.1"/>
    </source>
</evidence>
<dbReference type="OrthoDB" id="6631093at2"/>
<keyword evidence="2" id="KW-1185">Reference proteome</keyword>
<accession>A0A068QZ67</accession>
<dbReference type="KEGG" id="xpo:XPG1_0316"/>
<dbReference type="EMBL" id="FO704551">
    <property type="protein sequence ID" value="CDG19971.1"/>
    <property type="molecule type" value="Genomic_DNA"/>
</dbReference>
<dbReference type="RefSeq" id="WP_045957499.1">
    <property type="nucleotide sequence ID" value="NZ_FO704551.1"/>
</dbReference>
<dbReference type="HOGENOM" id="CLU_2959901_0_0_6"/>
<evidence type="ECO:0000313" key="2">
    <source>
        <dbReference type="Proteomes" id="UP000032735"/>
    </source>
</evidence>
<proteinExistence type="predicted"/>
<gene>
    <name evidence="1" type="ORF">XPG1_0316</name>
</gene>
<dbReference type="STRING" id="1354304.XPG1_0316"/>
<sequence>MTNELNPCPKCGSEKLAIVGFKERYFVECHNVECLYFILTEKNMELAISGWNQRAKNDE</sequence>
<protein>
    <submittedName>
        <fullName evidence="1">Uncharacterized protein</fullName>
    </submittedName>
</protein>
<name>A0A068QZ67_9GAMM</name>